<dbReference type="GO" id="GO:0006508">
    <property type="term" value="P:proteolysis"/>
    <property type="evidence" value="ECO:0007669"/>
    <property type="project" value="UniProtKB-KW"/>
</dbReference>
<dbReference type="SUPFAM" id="SSF50156">
    <property type="entry name" value="PDZ domain-like"/>
    <property type="match status" value="1"/>
</dbReference>
<keyword evidence="2" id="KW-0645">Protease</keyword>
<keyword evidence="2" id="KW-0378">Hydrolase</keyword>
<dbReference type="GO" id="GO:0008233">
    <property type="term" value="F:peptidase activity"/>
    <property type="evidence" value="ECO:0007669"/>
    <property type="project" value="UniProtKB-KW"/>
</dbReference>
<feature type="signal peptide" evidence="1">
    <location>
        <begin position="1"/>
        <end position="38"/>
    </location>
</feature>
<dbReference type="Pfam" id="PF13650">
    <property type="entry name" value="Asp_protease_2"/>
    <property type="match status" value="1"/>
</dbReference>
<reference evidence="2 3" key="1">
    <citation type="submission" date="2017-04" db="EMBL/GenBank/DDBJ databases">
        <authorList>
            <person name="Afonso C.L."/>
            <person name="Miller P.J."/>
            <person name="Scott M.A."/>
            <person name="Spackman E."/>
            <person name="Goraichik I."/>
            <person name="Dimitrov K.M."/>
            <person name="Suarez D.L."/>
            <person name="Swayne D.E."/>
        </authorList>
    </citation>
    <scope>NUCLEOTIDE SEQUENCE [LARGE SCALE GENOMIC DNA]</scope>
    <source>
        <strain evidence="2 3">DSM 23236</strain>
    </source>
</reference>
<sequence length="413" mass="43823">MPAAPPPLRSASLWHRPGRGLLAAVCFTVALLALPASADDANPVAPLATLPLEYVQGLPLLQARINGRDIGYLLFDTGGSFALDAQTSDALALPRGKPIRLLGMGTATAQSQRIRATTLQLGDLTLQDVDGVNTDLSFLRQAFHDVPVVGIIGAELYLHQPLAIDHDHDELRVYPPGSNPFAGKPNPVPLLSSGHDGQKLVVPARIGNSDSKIVLDSGYDAALAIVGEHAGSLQRTGPLRRLVGSGIGGTNLYQIALAEPISLFGQRLPPQVAEFYLSPQSAAPILNEIDAYVGPPLLRRFNLYIDKPRALLHAELRPPGCEHPQYGNSGLIAWKTAQGFAISTVLPHSPAANAGLRRGMLITRVDSLPADAIGQCELDSKLDGATGTRVRLRLQTPAPDAVELQLEPLFASP</sequence>
<evidence type="ECO:0000313" key="2">
    <source>
        <dbReference type="EMBL" id="SMC25752.1"/>
    </source>
</evidence>
<evidence type="ECO:0000313" key="3">
    <source>
        <dbReference type="Proteomes" id="UP000192761"/>
    </source>
</evidence>
<dbReference type="AlphaFoldDB" id="A0A1W1XPH1"/>
<gene>
    <name evidence="2" type="ORF">SAMN02745857_02269</name>
</gene>
<dbReference type="InterPro" id="IPR036034">
    <property type="entry name" value="PDZ_sf"/>
</dbReference>
<name>A0A1W1XPH1_9NEIS</name>
<evidence type="ECO:0000256" key="1">
    <source>
        <dbReference type="SAM" id="SignalP"/>
    </source>
</evidence>
<dbReference type="EMBL" id="FWXD01000012">
    <property type="protein sequence ID" value="SMC25752.1"/>
    <property type="molecule type" value="Genomic_DNA"/>
</dbReference>
<dbReference type="Gene3D" id="2.40.70.10">
    <property type="entry name" value="Acid Proteases"/>
    <property type="match status" value="1"/>
</dbReference>
<keyword evidence="1" id="KW-0732">Signal</keyword>
<dbReference type="STRING" id="1121001.SAMN02745857_02269"/>
<keyword evidence="3" id="KW-1185">Reference proteome</keyword>
<protein>
    <submittedName>
        <fullName evidence="2">Aspartyl protease</fullName>
    </submittedName>
</protein>
<organism evidence="2 3">
    <name type="scientific">Andreprevotia lacus DSM 23236</name>
    <dbReference type="NCBI Taxonomy" id="1121001"/>
    <lineage>
        <taxon>Bacteria</taxon>
        <taxon>Pseudomonadati</taxon>
        <taxon>Pseudomonadota</taxon>
        <taxon>Betaproteobacteria</taxon>
        <taxon>Neisseriales</taxon>
        <taxon>Chitinibacteraceae</taxon>
        <taxon>Andreprevotia</taxon>
    </lineage>
</organism>
<dbReference type="InterPro" id="IPR021109">
    <property type="entry name" value="Peptidase_aspartic_dom_sf"/>
</dbReference>
<accession>A0A1W1XPH1</accession>
<dbReference type="Gene3D" id="2.30.42.10">
    <property type="match status" value="1"/>
</dbReference>
<dbReference type="Proteomes" id="UP000192761">
    <property type="component" value="Unassembled WGS sequence"/>
</dbReference>
<dbReference type="OrthoDB" id="7168509at2"/>
<proteinExistence type="predicted"/>
<feature type="chain" id="PRO_5013184520" evidence="1">
    <location>
        <begin position="39"/>
        <end position="413"/>
    </location>
</feature>